<dbReference type="Proteomes" id="UP000316759">
    <property type="component" value="Unassembled WGS sequence"/>
</dbReference>
<keyword evidence="3" id="KW-1185">Reference proteome</keyword>
<dbReference type="EMBL" id="SUNJ01010000">
    <property type="protein sequence ID" value="TPP59966.1"/>
    <property type="molecule type" value="Genomic_DNA"/>
</dbReference>
<evidence type="ECO:0000313" key="3">
    <source>
        <dbReference type="Proteomes" id="UP000316759"/>
    </source>
</evidence>
<dbReference type="OrthoDB" id="20872at2759"/>
<feature type="compositionally biased region" description="Basic residues" evidence="1">
    <location>
        <begin position="143"/>
        <end position="158"/>
    </location>
</feature>
<feature type="compositionally biased region" description="Polar residues" evidence="1">
    <location>
        <begin position="120"/>
        <end position="129"/>
    </location>
</feature>
<accession>A0A504YHP2</accession>
<sequence length="233" mass="25997">MRESRREQRDGEGRRKNRQSLSCSLFACLPSTKIPSFVHRTRSLPPRADVTSISHDSYQSYSNERLHADGQKLHRIKTITWPVRKKPTDSSRFIPTNGTDDTANNGVNGHKNETVEPDPITTTPESATGSMPVAGRTHDLHNRRSKRSGHKSSKLSKRHVTIANVTEQQSDAGQSFLRAARAGNLNKVVELLKSGVEVDTTNAVSERADCISLIGVLLSLPYCFMLKKFFIFL</sequence>
<organism evidence="2 3">
    <name type="scientific">Fasciola gigantica</name>
    <name type="common">Giant liver fluke</name>
    <dbReference type="NCBI Taxonomy" id="46835"/>
    <lineage>
        <taxon>Eukaryota</taxon>
        <taxon>Metazoa</taxon>
        <taxon>Spiralia</taxon>
        <taxon>Lophotrochozoa</taxon>
        <taxon>Platyhelminthes</taxon>
        <taxon>Trematoda</taxon>
        <taxon>Digenea</taxon>
        <taxon>Plagiorchiida</taxon>
        <taxon>Echinostomata</taxon>
        <taxon>Echinostomatoidea</taxon>
        <taxon>Fasciolidae</taxon>
        <taxon>Fasciola</taxon>
    </lineage>
</organism>
<evidence type="ECO:0000256" key="1">
    <source>
        <dbReference type="SAM" id="MobiDB-lite"/>
    </source>
</evidence>
<proteinExistence type="predicted"/>
<comment type="caution">
    <text evidence="2">The sequence shown here is derived from an EMBL/GenBank/DDBJ whole genome shotgun (WGS) entry which is preliminary data.</text>
</comment>
<dbReference type="AlphaFoldDB" id="A0A504YHP2"/>
<gene>
    <name evidence="2" type="ORF">FGIG_12411</name>
</gene>
<reference evidence="2 3" key="1">
    <citation type="submission" date="2019-04" db="EMBL/GenBank/DDBJ databases">
        <title>Annotation for the trematode Fasciola gigantica.</title>
        <authorList>
            <person name="Choi Y.-J."/>
        </authorList>
    </citation>
    <scope>NUCLEOTIDE SEQUENCE [LARGE SCALE GENOMIC DNA]</scope>
    <source>
        <strain evidence="2">Uganda_cow_1</strain>
    </source>
</reference>
<feature type="region of interest" description="Disordered" evidence="1">
    <location>
        <begin position="87"/>
        <end position="158"/>
    </location>
</feature>
<dbReference type="STRING" id="46835.A0A504YHP2"/>
<name>A0A504YHP2_FASGI</name>
<protein>
    <submittedName>
        <fullName evidence="2">Uncharacterized protein</fullName>
    </submittedName>
</protein>
<feature type="compositionally biased region" description="Polar residues" evidence="1">
    <location>
        <begin position="90"/>
        <end position="107"/>
    </location>
</feature>
<evidence type="ECO:0000313" key="2">
    <source>
        <dbReference type="EMBL" id="TPP59966.1"/>
    </source>
</evidence>